<dbReference type="InterPro" id="IPR036390">
    <property type="entry name" value="WH_DNA-bd_sf"/>
</dbReference>
<dbReference type="Proteomes" id="UP000287649">
    <property type="component" value="Unassembled WGS sequence"/>
</dbReference>
<evidence type="ECO:0000313" key="6">
    <source>
        <dbReference type="EMBL" id="RUO53527.1"/>
    </source>
</evidence>
<dbReference type="CDD" id="cd00090">
    <property type="entry name" value="HTH_ARSR"/>
    <property type="match status" value="1"/>
</dbReference>
<evidence type="ECO:0000313" key="7">
    <source>
        <dbReference type="Proteomes" id="UP000287649"/>
    </source>
</evidence>
<dbReference type="NCBIfam" id="NF033788">
    <property type="entry name" value="HTH_metalloreg"/>
    <property type="match status" value="1"/>
</dbReference>
<dbReference type="SUPFAM" id="SSF52788">
    <property type="entry name" value="Phosphotyrosine protein phosphatases I"/>
    <property type="match status" value="1"/>
</dbReference>
<dbReference type="CDD" id="cd16345">
    <property type="entry name" value="LMWP_ArsC"/>
    <property type="match status" value="1"/>
</dbReference>
<dbReference type="InterPro" id="IPR036388">
    <property type="entry name" value="WH-like_DNA-bd_sf"/>
</dbReference>
<dbReference type="NCBIfam" id="NF007528">
    <property type="entry name" value="PRK10141.1"/>
    <property type="match status" value="1"/>
</dbReference>
<dbReference type="PROSITE" id="PS00846">
    <property type="entry name" value="HTH_ARSR_1"/>
    <property type="match status" value="1"/>
</dbReference>
<sequence length="236" mass="26933">MKKRVLFLCTANSARSIMAEAILRQLGKDDVEVMSAGTEPTQPHPEAIAALQSLGIEPSGLQSTAVSELEEQTFDYVISLCDRARSECQTAFAEQNFIAWDFPDPVASHDAAAFKKTAHELSERIRMFLLILRRQQQRPHLFDQPQDFFKVMSDPLRLQMILLVAQQQELCVCDLVEATGMSQPKVSRHLAQLREFGLLADRKDARWVYYRLSPALPDWMRRVIQTTADYTSPHQR</sequence>
<dbReference type="RefSeq" id="WP_126773357.1">
    <property type="nucleotide sequence ID" value="NZ_JANQBU010000002.1"/>
</dbReference>
<dbReference type="AlphaFoldDB" id="A0A432XXV8"/>
<evidence type="ECO:0000256" key="2">
    <source>
        <dbReference type="ARBA" id="ARBA00023015"/>
    </source>
</evidence>
<dbReference type="PRINTS" id="PR00778">
    <property type="entry name" value="HTHARSR"/>
</dbReference>
<feature type="domain" description="HTH arsR-type" evidence="5">
    <location>
        <begin position="137"/>
        <end position="235"/>
    </location>
</feature>
<keyword evidence="3" id="KW-0238">DNA-binding</keyword>
<dbReference type="SMART" id="SM00418">
    <property type="entry name" value="HTH_ARSR"/>
    <property type="match status" value="1"/>
</dbReference>
<dbReference type="SMART" id="SM00226">
    <property type="entry name" value="LMWPc"/>
    <property type="match status" value="1"/>
</dbReference>
<evidence type="ECO:0000256" key="4">
    <source>
        <dbReference type="ARBA" id="ARBA00023163"/>
    </source>
</evidence>
<keyword evidence="1" id="KW-0059">Arsenical resistance</keyword>
<keyword evidence="4" id="KW-0804">Transcription</keyword>
<dbReference type="PANTHER" id="PTHR43428">
    <property type="entry name" value="ARSENATE REDUCTASE"/>
    <property type="match status" value="1"/>
</dbReference>
<keyword evidence="2" id="KW-0805">Transcription regulation</keyword>
<dbReference type="InterPro" id="IPR001845">
    <property type="entry name" value="HTH_ArsR_DNA-bd_dom"/>
</dbReference>
<dbReference type="InterPro" id="IPR023485">
    <property type="entry name" value="Ptyr_pPase"/>
</dbReference>
<dbReference type="Gene3D" id="3.40.50.2300">
    <property type="match status" value="1"/>
</dbReference>
<comment type="caution">
    <text evidence="6">The sequence shown here is derived from an EMBL/GenBank/DDBJ whole genome shotgun (WGS) entry which is preliminary data.</text>
</comment>
<name>A0A432XXV8_9GAMM</name>
<dbReference type="Pfam" id="PF01022">
    <property type="entry name" value="HTH_5"/>
    <property type="match status" value="1"/>
</dbReference>
<dbReference type="EMBL" id="PIPX01000002">
    <property type="protein sequence ID" value="RUO53527.1"/>
    <property type="molecule type" value="Genomic_DNA"/>
</dbReference>
<reference evidence="7" key="1">
    <citation type="journal article" date="2018" name="Front. Microbiol.">
        <title>Genome-Based Analysis Reveals the Taxonomy and Diversity of the Family Idiomarinaceae.</title>
        <authorList>
            <person name="Liu Y."/>
            <person name="Lai Q."/>
            <person name="Shao Z."/>
        </authorList>
    </citation>
    <scope>NUCLEOTIDE SEQUENCE [LARGE SCALE GENOMIC DNA]</scope>
    <source>
        <strain evidence="7">PO-M2</strain>
    </source>
</reference>
<dbReference type="InterPro" id="IPR036196">
    <property type="entry name" value="Ptyr_pPase_sf"/>
</dbReference>
<organism evidence="6 7">
    <name type="scientific">Pseudidiomarina homiensis</name>
    <dbReference type="NCBI Taxonomy" id="364198"/>
    <lineage>
        <taxon>Bacteria</taxon>
        <taxon>Pseudomonadati</taxon>
        <taxon>Pseudomonadota</taxon>
        <taxon>Gammaproteobacteria</taxon>
        <taxon>Alteromonadales</taxon>
        <taxon>Idiomarinaceae</taxon>
        <taxon>Pseudidiomarina</taxon>
    </lineage>
</organism>
<dbReference type="GO" id="GO:0003700">
    <property type="term" value="F:DNA-binding transcription factor activity"/>
    <property type="evidence" value="ECO:0007669"/>
    <property type="project" value="InterPro"/>
</dbReference>
<dbReference type="InterPro" id="IPR018334">
    <property type="entry name" value="ArsR_HTH"/>
</dbReference>
<dbReference type="Gene3D" id="1.10.10.10">
    <property type="entry name" value="Winged helix-like DNA-binding domain superfamily/Winged helix DNA-binding domain"/>
    <property type="match status" value="1"/>
</dbReference>
<keyword evidence="7" id="KW-1185">Reference proteome</keyword>
<dbReference type="FunFam" id="1.10.10.10:FF:000279">
    <property type="entry name" value="Transcriptional regulator, ArsR family"/>
    <property type="match status" value="1"/>
</dbReference>
<protein>
    <submittedName>
        <fullName evidence="6">ArsR family transcriptional regulator</fullName>
    </submittedName>
</protein>
<accession>A0A432XXV8</accession>
<dbReference type="SUPFAM" id="SSF46785">
    <property type="entry name" value="Winged helix' DNA-binding domain"/>
    <property type="match status" value="1"/>
</dbReference>
<dbReference type="PROSITE" id="PS50987">
    <property type="entry name" value="HTH_ARSR_2"/>
    <property type="match status" value="1"/>
</dbReference>
<dbReference type="GO" id="GO:0003677">
    <property type="term" value="F:DNA binding"/>
    <property type="evidence" value="ECO:0007669"/>
    <property type="project" value="UniProtKB-KW"/>
</dbReference>
<dbReference type="PANTHER" id="PTHR43428:SF1">
    <property type="entry name" value="ARSENATE REDUCTASE"/>
    <property type="match status" value="1"/>
</dbReference>
<dbReference type="Pfam" id="PF01451">
    <property type="entry name" value="LMWPc"/>
    <property type="match status" value="1"/>
</dbReference>
<dbReference type="GO" id="GO:0046685">
    <property type="term" value="P:response to arsenic-containing substance"/>
    <property type="evidence" value="ECO:0007669"/>
    <property type="project" value="UniProtKB-KW"/>
</dbReference>
<gene>
    <name evidence="6" type="ORF">CWI70_10100</name>
</gene>
<proteinExistence type="predicted"/>
<dbReference type="OrthoDB" id="9793058at2"/>
<dbReference type="InterPro" id="IPR011991">
    <property type="entry name" value="ArsR-like_HTH"/>
</dbReference>
<evidence type="ECO:0000256" key="3">
    <source>
        <dbReference type="ARBA" id="ARBA00023125"/>
    </source>
</evidence>
<evidence type="ECO:0000259" key="5">
    <source>
        <dbReference type="PROSITE" id="PS50987"/>
    </source>
</evidence>
<evidence type="ECO:0000256" key="1">
    <source>
        <dbReference type="ARBA" id="ARBA00022849"/>
    </source>
</evidence>